<dbReference type="Gene3D" id="1.10.10.10">
    <property type="entry name" value="Winged helix-like DNA-binding domain superfamily/Winged helix DNA-binding domain"/>
    <property type="match status" value="1"/>
</dbReference>
<evidence type="ECO:0000256" key="1">
    <source>
        <dbReference type="SAM" id="MobiDB-lite"/>
    </source>
</evidence>
<feature type="region of interest" description="Disordered" evidence="1">
    <location>
        <begin position="46"/>
        <end position="76"/>
    </location>
</feature>
<dbReference type="AlphaFoldDB" id="A0A9W7TYB6"/>
<name>A0A9W7TYB6_9PROT</name>
<sequence>MTKPASPKYAPEVRERAVRMVFEHEAEHASQWAAISSICPLPRCAGEGQRGGPTPAPLTRQKAGASLAEKRRLCRS</sequence>
<gene>
    <name evidence="2" type="ORF">DS843_13100</name>
</gene>
<dbReference type="EMBL" id="QOKW01000008">
    <property type="protein sequence ID" value="KAA0680765.1"/>
    <property type="molecule type" value="Genomic_DNA"/>
</dbReference>
<evidence type="ECO:0008006" key="4">
    <source>
        <dbReference type="Google" id="ProtNLM"/>
    </source>
</evidence>
<keyword evidence="3" id="KW-1185">Reference proteome</keyword>
<proteinExistence type="predicted"/>
<evidence type="ECO:0000313" key="2">
    <source>
        <dbReference type="EMBL" id="KAA0680765.1"/>
    </source>
</evidence>
<dbReference type="OrthoDB" id="9803878at2"/>
<accession>A0A9W7TYB6</accession>
<evidence type="ECO:0000313" key="3">
    <source>
        <dbReference type="Proteomes" id="UP000480854"/>
    </source>
</evidence>
<dbReference type="Proteomes" id="UP000480854">
    <property type="component" value="Unassembled WGS sequence"/>
</dbReference>
<dbReference type="InterPro" id="IPR036388">
    <property type="entry name" value="WH-like_DNA-bd_sf"/>
</dbReference>
<organism evidence="2 3">
    <name type="scientific">Roseomonas genomospecies 6</name>
    <dbReference type="NCBI Taxonomy" id="214106"/>
    <lineage>
        <taxon>Bacteria</taxon>
        <taxon>Pseudomonadati</taxon>
        <taxon>Pseudomonadota</taxon>
        <taxon>Alphaproteobacteria</taxon>
        <taxon>Acetobacterales</taxon>
        <taxon>Roseomonadaceae</taxon>
        <taxon>Roseomonas</taxon>
    </lineage>
</organism>
<reference evidence="2 3" key="1">
    <citation type="submission" date="2018-07" db="EMBL/GenBank/DDBJ databases">
        <title>Genome sequence of Azospirillum sp. ATCC 49961.</title>
        <authorList>
            <person name="Sant'Anna F.H."/>
            <person name="Baldani J.I."/>
            <person name="Zilli J.E."/>
            <person name="Reis V.M."/>
            <person name="Hartmann A."/>
            <person name="Cruz L."/>
            <person name="de Souza E.M."/>
            <person name="de Oliveira Pedrosa F."/>
            <person name="Passaglia L.M.P."/>
        </authorList>
    </citation>
    <scope>NUCLEOTIDE SEQUENCE [LARGE SCALE GENOMIC DNA]</scope>
    <source>
        <strain evidence="2 3">ATCC 49961</strain>
    </source>
</reference>
<protein>
    <recommendedName>
        <fullName evidence="4">Transposase</fullName>
    </recommendedName>
</protein>
<comment type="caution">
    <text evidence="2">The sequence shown here is derived from an EMBL/GenBank/DDBJ whole genome shotgun (WGS) entry which is preliminary data.</text>
</comment>